<dbReference type="InterPro" id="IPR009056">
    <property type="entry name" value="Cyt_c-like_dom"/>
</dbReference>
<dbReference type="Proteomes" id="UP000074914">
    <property type="component" value="Chromosome"/>
</dbReference>
<dbReference type="GO" id="GO:0046872">
    <property type="term" value="F:metal ion binding"/>
    <property type="evidence" value="ECO:0007669"/>
    <property type="project" value="UniProtKB-KW"/>
</dbReference>
<dbReference type="GO" id="GO:0009055">
    <property type="term" value="F:electron transfer activity"/>
    <property type="evidence" value="ECO:0007669"/>
    <property type="project" value="InterPro"/>
</dbReference>
<evidence type="ECO:0000256" key="7">
    <source>
        <dbReference type="SAM" id="SignalP"/>
    </source>
</evidence>
<keyword evidence="12" id="KW-1185">Reference proteome</keyword>
<keyword evidence="5 6" id="KW-0408">Iron</keyword>
<sequence>MKKILAGVVFLLSTSAFVNAHAAGNIAAGEAATKKYACASCHGADFHSPIDPSYPKLAGQPQDYLQHALIAYQRGGDGPNGRSNAIMGGQAKALSHQDVQDIAAYLHSLPTTLVLRK</sequence>
<evidence type="ECO:0000259" key="8">
    <source>
        <dbReference type="PROSITE" id="PS51007"/>
    </source>
</evidence>
<gene>
    <name evidence="10" type="ORF">CPter291_2086</name>
    <name evidence="9" type="ORF">CPter91_3284</name>
</gene>
<evidence type="ECO:0000313" key="9">
    <source>
        <dbReference type="EMBL" id="AMP05611.1"/>
    </source>
</evidence>
<dbReference type="Proteomes" id="UP000074561">
    <property type="component" value="Chromosome"/>
</dbReference>
<name>A0A127QW16_9BURK</name>
<evidence type="ECO:0000313" key="10">
    <source>
        <dbReference type="EMBL" id="AMP14350.1"/>
    </source>
</evidence>
<evidence type="ECO:0000256" key="2">
    <source>
        <dbReference type="ARBA" id="ARBA00022617"/>
    </source>
</evidence>
<evidence type="ECO:0000256" key="6">
    <source>
        <dbReference type="PROSITE-ProRule" id="PRU00433"/>
    </source>
</evidence>
<dbReference type="InterPro" id="IPR050597">
    <property type="entry name" value="Cytochrome_c_Oxidase_Subunit"/>
</dbReference>
<evidence type="ECO:0000313" key="11">
    <source>
        <dbReference type="Proteomes" id="UP000074561"/>
    </source>
</evidence>
<dbReference type="KEGG" id="cpra:CPter91_3284"/>
<dbReference type="EMBL" id="CP013234">
    <property type="protein sequence ID" value="AMP05611.1"/>
    <property type="molecule type" value="Genomic_DNA"/>
</dbReference>
<dbReference type="PROSITE" id="PS51007">
    <property type="entry name" value="CYTC"/>
    <property type="match status" value="1"/>
</dbReference>
<dbReference type="PANTHER" id="PTHR33751">
    <property type="entry name" value="CBB3-TYPE CYTOCHROME C OXIDASE SUBUNIT FIXP"/>
    <property type="match status" value="1"/>
</dbReference>
<evidence type="ECO:0000256" key="4">
    <source>
        <dbReference type="ARBA" id="ARBA00022982"/>
    </source>
</evidence>
<evidence type="ECO:0000256" key="1">
    <source>
        <dbReference type="ARBA" id="ARBA00022448"/>
    </source>
</evidence>
<feature type="domain" description="Cytochrome c" evidence="8">
    <location>
        <begin position="24"/>
        <end position="110"/>
    </location>
</feature>
<dbReference type="AlphaFoldDB" id="A0A127QW16"/>
<dbReference type="OrthoDB" id="8777614at2"/>
<keyword evidence="3 6" id="KW-0479">Metal-binding</keyword>
<dbReference type="Pfam" id="PF00034">
    <property type="entry name" value="Cytochrom_C"/>
    <property type="match status" value="1"/>
</dbReference>
<organism evidence="9 11">
    <name type="scientific">Collimonas pratensis</name>
    <dbReference type="NCBI Taxonomy" id="279113"/>
    <lineage>
        <taxon>Bacteria</taxon>
        <taxon>Pseudomonadati</taxon>
        <taxon>Pseudomonadota</taxon>
        <taxon>Betaproteobacteria</taxon>
        <taxon>Burkholderiales</taxon>
        <taxon>Oxalobacteraceae</taxon>
        <taxon>Collimonas</taxon>
    </lineage>
</organism>
<evidence type="ECO:0000256" key="5">
    <source>
        <dbReference type="ARBA" id="ARBA00023004"/>
    </source>
</evidence>
<dbReference type="Gene3D" id="1.10.760.10">
    <property type="entry name" value="Cytochrome c-like domain"/>
    <property type="match status" value="1"/>
</dbReference>
<dbReference type="STRING" id="279113.CPter91_3284"/>
<dbReference type="RefSeq" id="WP_061941663.1">
    <property type="nucleotide sequence ID" value="NZ_CP013234.1"/>
</dbReference>
<dbReference type="PANTHER" id="PTHR33751:SF9">
    <property type="entry name" value="CYTOCHROME C4"/>
    <property type="match status" value="1"/>
</dbReference>
<dbReference type="EMBL" id="CP013236">
    <property type="protein sequence ID" value="AMP14350.1"/>
    <property type="molecule type" value="Genomic_DNA"/>
</dbReference>
<proteinExistence type="predicted"/>
<evidence type="ECO:0000313" key="12">
    <source>
        <dbReference type="Proteomes" id="UP000074914"/>
    </source>
</evidence>
<dbReference type="InterPro" id="IPR036909">
    <property type="entry name" value="Cyt_c-like_dom_sf"/>
</dbReference>
<protein>
    <submittedName>
        <fullName evidence="9">Cytochrome c family protein</fullName>
    </submittedName>
</protein>
<evidence type="ECO:0000256" key="3">
    <source>
        <dbReference type="ARBA" id="ARBA00022723"/>
    </source>
</evidence>
<feature type="signal peptide" evidence="7">
    <location>
        <begin position="1"/>
        <end position="22"/>
    </location>
</feature>
<keyword evidence="4" id="KW-0249">Electron transport</keyword>
<dbReference type="SUPFAM" id="SSF46626">
    <property type="entry name" value="Cytochrome c"/>
    <property type="match status" value="1"/>
</dbReference>
<keyword evidence="7" id="KW-0732">Signal</keyword>
<dbReference type="PATRIC" id="fig|279113.10.peg.2084"/>
<keyword evidence="1" id="KW-0813">Transport</keyword>
<feature type="chain" id="PRO_5013475058" evidence="7">
    <location>
        <begin position="23"/>
        <end position="117"/>
    </location>
</feature>
<dbReference type="GO" id="GO:0020037">
    <property type="term" value="F:heme binding"/>
    <property type="evidence" value="ECO:0007669"/>
    <property type="project" value="InterPro"/>
</dbReference>
<keyword evidence="2 6" id="KW-0349">Heme</keyword>
<accession>A0A127QW16</accession>
<reference evidence="11 12" key="1">
    <citation type="submission" date="2015-11" db="EMBL/GenBank/DDBJ databases">
        <title>Exploring the genomic traits of fungus-feeding bacterial genus Collimonas.</title>
        <authorList>
            <person name="Song C."/>
            <person name="Schmidt R."/>
            <person name="de Jager V."/>
            <person name="Krzyzanowska D."/>
            <person name="Jongedijk E."/>
            <person name="Cankar K."/>
            <person name="Beekwilder J."/>
            <person name="van Veen A."/>
            <person name="de Boer W."/>
            <person name="van Veen J.A."/>
            <person name="Garbeva P."/>
        </authorList>
    </citation>
    <scope>NUCLEOTIDE SEQUENCE [LARGE SCALE GENOMIC DNA]</scope>
    <source>
        <strain evidence="10 12">Ter291</strain>
        <strain evidence="9 11">Ter91</strain>
    </source>
</reference>